<keyword evidence="11" id="KW-0472">Membrane</keyword>
<evidence type="ECO:0000313" key="13">
    <source>
        <dbReference type="Proteomes" id="UP001163846"/>
    </source>
</evidence>
<dbReference type="EMBL" id="MU806309">
    <property type="protein sequence ID" value="KAJ3836573.1"/>
    <property type="molecule type" value="Genomic_DNA"/>
</dbReference>
<evidence type="ECO:0000256" key="10">
    <source>
        <dbReference type="RuleBase" id="RU000461"/>
    </source>
</evidence>
<evidence type="ECO:0000256" key="8">
    <source>
        <dbReference type="ARBA" id="ARBA00023033"/>
    </source>
</evidence>
<dbReference type="GO" id="GO:0004497">
    <property type="term" value="F:monooxygenase activity"/>
    <property type="evidence" value="ECO:0007669"/>
    <property type="project" value="UniProtKB-KW"/>
</dbReference>
<dbReference type="InterPro" id="IPR017972">
    <property type="entry name" value="Cyt_P450_CS"/>
</dbReference>
<evidence type="ECO:0000256" key="4">
    <source>
        <dbReference type="ARBA" id="ARBA00022617"/>
    </source>
</evidence>
<dbReference type="InterPro" id="IPR050364">
    <property type="entry name" value="Cytochrome_P450_fung"/>
</dbReference>
<dbReference type="InterPro" id="IPR036396">
    <property type="entry name" value="Cyt_P450_sf"/>
</dbReference>
<dbReference type="InterPro" id="IPR001128">
    <property type="entry name" value="Cyt_P450"/>
</dbReference>
<keyword evidence="13" id="KW-1185">Reference proteome</keyword>
<evidence type="ECO:0000256" key="2">
    <source>
        <dbReference type="ARBA" id="ARBA00005179"/>
    </source>
</evidence>
<accession>A0AA38P586</accession>
<dbReference type="GO" id="GO:0005506">
    <property type="term" value="F:iron ion binding"/>
    <property type="evidence" value="ECO:0007669"/>
    <property type="project" value="InterPro"/>
</dbReference>
<evidence type="ECO:0000256" key="7">
    <source>
        <dbReference type="ARBA" id="ARBA00023004"/>
    </source>
</evidence>
<dbReference type="InterPro" id="IPR002401">
    <property type="entry name" value="Cyt_P450_E_grp-I"/>
</dbReference>
<evidence type="ECO:0000256" key="11">
    <source>
        <dbReference type="SAM" id="Phobius"/>
    </source>
</evidence>
<dbReference type="AlphaFoldDB" id="A0AA38P586"/>
<evidence type="ECO:0000256" key="3">
    <source>
        <dbReference type="ARBA" id="ARBA00010617"/>
    </source>
</evidence>
<name>A0AA38P586_9AGAR</name>
<dbReference type="PRINTS" id="PR00463">
    <property type="entry name" value="EP450I"/>
</dbReference>
<keyword evidence="11" id="KW-0812">Transmembrane</keyword>
<reference evidence="12" key="1">
    <citation type="submission" date="2022-08" db="EMBL/GenBank/DDBJ databases">
        <authorList>
            <consortium name="DOE Joint Genome Institute"/>
            <person name="Min B."/>
            <person name="Riley R."/>
            <person name="Sierra-Patev S."/>
            <person name="Naranjo-Ortiz M."/>
            <person name="Looney B."/>
            <person name="Konkel Z."/>
            <person name="Slot J.C."/>
            <person name="Sakamoto Y."/>
            <person name="Steenwyk J.L."/>
            <person name="Rokas A."/>
            <person name="Carro J."/>
            <person name="Camarero S."/>
            <person name="Ferreira P."/>
            <person name="Molpeceres G."/>
            <person name="Ruiz-Duenas F.J."/>
            <person name="Serrano A."/>
            <person name="Henrissat B."/>
            <person name="Drula E."/>
            <person name="Hughes K.W."/>
            <person name="Mata J.L."/>
            <person name="Ishikawa N.K."/>
            <person name="Vargas-Isla R."/>
            <person name="Ushijima S."/>
            <person name="Smith C.A."/>
            <person name="Ahrendt S."/>
            <person name="Andreopoulos W."/>
            <person name="He G."/>
            <person name="Labutti K."/>
            <person name="Lipzen A."/>
            <person name="Ng V."/>
            <person name="Sandor L."/>
            <person name="Barry K."/>
            <person name="Martinez A.T."/>
            <person name="Xiao Y."/>
            <person name="Gibbons J.G."/>
            <person name="Terashima K."/>
            <person name="Hibbett D.S."/>
            <person name="Grigoriev I.V."/>
        </authorList>
    </citation>
    <scope>NUCLEOTIDE SEQUENCE</scope>
    <source>
        <strain evidence="12">TFB9207</strain>
    </source>
</reference>
<dbReference type="PROSITE" id="PS00086">
    <property type="entry name" value="CYTOCHROME_P450"/>
    <property type="match status" value="1"/>
</dbReference>
<evidence type="ECO:0000256" key="9">
    <source>
        <dbReference type="PIRSR" id="PIRSR602401-1"/>
    </source>
</evidence>
<evidence type="ECO:0000256" key="6">
    <source>
        <dbReference type="ARBA" id="ARBA00023002"/>
    </source>
</evidence>
<keyword evidence="5 9" id="KW-0479">Metal-binding</keyword>
<keyword evidence="6 10" id="KW-0560">Oxidoreductase</keyword>
<dbReference type="CDD" id="cd11065">
    <property type="entry name" value="CYP64-like"/>
    <property type="match status" value="1"/>
</dbReference>
<comment type="pathway">
    <text evidence="2">Secondary metabolite biosynthesis.</text>
</comment>
<organism evidence="12 13">
    <name type="scientific">Lentinula raphanica</name>
    <dbReference type="NCBI Taxonomy" id="153919"/>
    <lineage>
        <taxon>Eukaryota</taxon>
        <taxon>Fungi</taxon>
        <taxon>Dikarya</taxon>
        <taxon>Basidiomycota</taxon>
        <taxon>Agaricomycotina</taxon>
        <taxon>Agaricomycetes</taxon>
        <taxon>Agaricomycetidae</taxon>
        <taxon>Agaricales</taxon>
        <taxon>Marasmiineae</taxon>
        <taxon>Omphalotaceae</taxon>
        <taxon>Lentinula</taxon>
    </lineage>
</organism>
<dbReference type="Gene3D" id="1.10.630.10">
    <property type="entry name" value="Cytochrome P450"/>
    <property type="match status" value="1"/>
</dbReference>
<dbReference type="GO" id="GO:0020037">
    <property type="term" value="F:heme binding"/>
    <property type="evidence" value="ECO:0007669"/>
    <property type="project" value="InterPro"/>
</dbReference>
<dbReference type="SUPFAM" id="SSF48264">
    <property type="entry name" value="Cytochrome P450"/>
    <property type="match status" value="1"/>
</dbReference>
<sequence>MAALDFLTALTSVSSSKLNVLIAVFAVVGGYLLYNRRKLPLPPGPKRLPIVGNALDYPTVHPWIKYAEWSRDYGSDVVYAKIFNTSMVILNSEEAINDLFVKRSAIYSDRPRHIMVNELMGWSRNLHSMAYGEEWRAGRRLFYQEFNPAASKRFRPHMLAASRELLSRLLKDPENFVEHLRHMSGSVSMDIAYGMKPQEKDDPFIACSERAVAGVVRAFVPGAFLVDMIPILKYVPEWVPGANFQRLARQWKKETDDTFDLPWAAAKERIAKGTFTPSFTSFSLDQIAEMNDTPEAKAKEEEVVKNTAASMFLVGSDTNIAPLQSAFLGILSNPEAQRKAQEELDRVVGRGYLPDFSNEDDLPYVTALVKEVLRWHDPAPISLTHRVTEDDIYKGYLIPKGSFVVSNLWALLHDPEIFTDPMEFKPERFLRPDGTLNPEIRDPRDVIFGIGRRYCPGRYAAYDFAWIAIASLLSVFEISRAVDEKGVPVEPTYEYTSTVISVPLPFKCTIKPRSKEAEKLILSMENSH</sequence>
<comment type="caution">
    <text evidence="12">The sequence shown here is derived from an EMBL/GenBank/DDBJ whole genome shotgun (WGS) entry which is preliminary data.</text>
</comment>
<dbReference type="GO" id="GO:0016705">
    <property type="term" value="F:oxidoreductase activity, acting on paired donors, with incorporation or reduction of molecular oxygen"/>
    <property type="evidence" value="ECO:0007669"/>
    <property type="project" value="InterPro"/>
</dbReference>
<comment type="similarity">
    <text evidence="3 10">Belongs to the cytochrome P450 family.</text>
</comment>
<feature type="binding site" description="axial binding residue" evidence="9">
    <location>
        <position position="455"/>
    </location>
    <ligand>
        <name>heme</name>
        <dbReference type="ChEBI" id="CHEBI:30413"/>
    </ligand>
    <ligandPart>
        <name>Fe</name>
        <dbReference type="ChEBI" id="CHEBI:18248"/>
    </ligandPart>
</feature>
<dbReference type="Proteomes" id="UP001163846">
    <property type="component" value="Unassembled WGS sequence"/>
</dbReference>
<dbReference type="PANTHER" id="PTHR46300">
    <property type="entry name" value="P450, PUTATIVE (EUROFUNG)-RELATED-RELATED"/>
    <property type="match status" value="1"/>
</dbReference>
<dbReference type="Pfam" id="PF00067">
    <property type="entry name" value="p450"/>
    <property type="match status" value="1"/>
</dbReference>
<comment type="cofactor">
    <cofactor evidence="1 9">
        <name>heme</name>
        <dbReference type="ChEBI" id="CHEBI:30413"/>
    </cofactor>
</comment>
<evidence type="ECO:0000313" key="12">
    <source>
        <dbReference type="EMBL" id="KAJ3836573.1"/>
    </source>
</evidence>
<evidence type="ECO:0000256" key="1">
    <source>
        <dbReference type="ARBA" id="ARBA00001971"/>
    </source>
</evidence>
<gene>
    <name evidence="12" type="ORF">F5878DRAFT_624800</name>
</gene>
<feature type="transmembrane region" description="Helical" evidence="11">
    <location>
        <begin position="16"/>
        <end position="34"/>
    </location>
</feature>
<keyword evidence="7 9" id="KW-0408">Iron</keyword>
<keyword evidence="11" id="KW-1133">Transmembrane helix</keyword>
<keyword evidence="8 10" id="KW-0503">Monooxygenase</keyword>
<protein>
    <submittedName>
        <fullName evidence="12">Cytochrome P450</fullName>
    </submittedName>
</protein>
<keyword evidence="4 9" id="KW-0349">Heme</keyword>
<evidence type="ECO:0000256" key="5">
    <source>
        <dbReference type="ARBA" id="ARBA00022723"/>
    </source>
</evidence>
<dbReference type="PANTHER" id="PTHR46300:SF7">
    <property type="entry name" value="P450, PUTATIVE (EUROFUNG)-RELATED"/>
    <property type="match status" value="1"/>
</dbReference>
<proteinExistence type="inferred from homology"/>